<evidence type="ECO:0000256" key="1">
    <source>
        <dbReference type="SAM" id="Phobius"/>
    </source>
</evidence>
<evidence type="ECO:0000313" key="2">
    <source>
        <dbReference type="EMBL" id="MFC4558997.1"/>
    </source>
</evidence>
<gene>
    <name evidence="2" type="ORF">ACFO3D_12415</name>
</gene>
<dbReference type="EMBL" id="JBHSFU010000007">
    <property type="protein sequence ID" value="MFC4558997.1"/>
    <property type="molecule type" value="Genomic_DNA"/>
</dbReference>
<protein>
    <submittedName>
        <fullName evidence="2">Uncharacterized protein</fullName>
    </submittedName>
</protein>
<name>A0ABV9DJK1_9BACI</name>
<dbReference type="RefSeq" id="WP_390296410.1">
    <property type="nucleotide sequence ID" value="NZ_JBHSFU010000007.1"/>
</dbReference>
<accession>A0ABV9DJK1</accession>
<evidence type="ECO:0000313" key="3">
    <source>
        <dbReference type="Proteomes" id="UP001595989"/>
    </source>
</evidence>
<feature type="transmembrane region" description="Helical" evidence="1">
    <location>
        <begin position="6"/>
        <end position="25"/>
    </location>
</feature>
<reference evidence="3" key="1">
    <citation type="journal article" date="2019" name="Int. J. Syst. Evol. Microbiol.">
        <title>The Global Catalogue of Microorganisms (GCM) 10K type strain sequencing project: providing services to taxonomists for standard genome sequencing and annotation.</title>
        <authorList>
            <consortium name="The Broad Institute Genomics Platform"/>
            <consortium name="The Broad Institute Genome Sequencing Center for Infectious Disease"/>
            <person name="Wu L."/>
            <person name="Ma J."/>
        </authorList>
    </citation>
    <scope>NUCLEOTIDE SEQUENCE [LARGE SCALE GENOMIC DNA]</scope>
    <source>
        <strain evidence="3">CGMCC 4.7426</strain>
    </source>
</reference>
<keyword evidence="1" id="KW-1133">Transmembrane helix</keyword>
<comment type="caution">
    <text evidence="2">The sequence shown here is derived from an EMBL/GenBank/DDBJ whole genome shotgun (WGS) entry which is preliminary data.</text>
</comment>
<keyword evidence="1" id="KW-0472">Membrane</keyword>
<sequence>MGTIVMLIFYAITLYIAYLVITVAVRHGINSSVIGEIVKEKHVIEEEKFYPKDDLDKD</sequence>
<keyword evidence="1" id="KW-0812">Transmembrane</keyword>
<organism evidence="2 3">
    <name type="scientific">Virgibacillus kekensis</name>
    <dbReference type="NCBI Taxonomy" id="202261"/>
    <lineage>
        <taxon>Bacteria</taxon>
        <taxon>Bacillati</taxon>
        <taxon>Bacillota</taxon>
        <taxon>Bacilli</taxon>
        <taxon>Bacillales</taxon>
        <taxon>Bacillaceae</taxon>
        <taxon>Virgibacillus</taxon>
    </lineage>
</organism>
<proteinExistence type="predicted"/>
<dbReference type="Proteomes" id="UP001595989">
    <property type="component" value="Unassembled WGS sequence"/>
</dbReference>
<keyword evidence="3" id="KW-1185">Reference proteome</keyword>